<dbReference type="RefSeq" id="XP_038784147.1">
    <property type="nucleotide sequence ID" value="XM_038933482.1"/>
</dbReference>
<proteinExistence type="predicted"/>
<comment type="caution">
    <text evidence="1">The sequence shown here is derived from an EMBL/GenBank/DDBJ whole genome shotgun (WGS) entry which is preliminary data.</text>
</comment>
<dbReference type="EMBL" id="JAAABM010000012">
    <property type="protein sequence ID" value="KAF7673820.1"/>
    <property type="molecule type" value="Genomic_DNA"/>
</dbReference>
<name>A0A8H7B2M3_9PLEO</name>
<dbReference type="GeneID" id="62206660"/>
<accession>A0A8H7B2M3</accession>
<protein>
    <submittedName>
        <fullName evidence="1">Uncharacterized protein</fullName>
    </submittedName>
</protein>
<organism evidence="1 2">
    <name type="scientific">Alternaria burnsii</name>
    <dbReference type="NCBI Taxonomy" id="1187904"/>
    <lineage>
        <taxon>Eukaryota</taxon>
        <taxon>Fungi</taxon>
        <taxon>Dikarya</taxon>
        <taxon>Ascomycota</taxon>
        <taxon>Pezizomycotina</taxon>
        <taxon>Dothideomycetes</taxon>
        <taxon>Pleosporomycetidae</taxon>
        <taxon>Pleosporales</taxon>
        <taxon>Pleosporineae</taxon>
        <taxon>Pleosporaceae</taxon>
        <taxon>Alternaria</taxon>
        <taxon>Alternaria sect. Alternaria</taxon>
    </lineage>
</organism>
<reference evidence="1" key="2">
    <citation type="submission" date="2020-08" db="EMBL/GenBank/DDBJ databases">
        <title>Draft Genome Sequence of Cumin Blight Pathogen Alternaria burnsii.</title>
        <authorList>
            <person name="Feng Z."/>
        </authorList>
    </citation>
    <scope>NUCLEOTIDE SEQUENCE</scope>
    <source>
        <strain evidence="1">CBS107.38</strain>
    </source>
</reference>
<evidence type="ECO:0000313" key="2">
    <source>
        <dbReference type="Proteomes" id="UP000596902"/>
    </source>
</evidence>
<gene>
    <name evidence="1" type="ORF">GT037_008435</name>
</gene>
<sequence>MLGLISDDEGFGQRPKSARQVYAASLDMWWLQEEIITTPELSQCYDCAASGLWLKMCFTTSPSVVQIRREQDDVSLNPGNLGALTAQIECAVP</sequence>
<keyword evidence="2" id="KW-1185">Reference proteome</keyword>
<reference evidence="1" key="1">
    <citation type="submission" date="2020-01" db="EMBL/GenBank/DDBJ databases">
        <authorList>
            <person name="Feng Z.H.Z."/>
        </authorList>
    </citation>
    <scope>NUCLEOTIDE SEQUENCE</scope>
    <source>
        <strain evidence="1">CBS107.38</strain>
    </source>
</reference>
<dbReference type="Proteomes" id="UP000596902">
    <property type="component" value="Unassembled WGS sequence"/>
</dbReference>
<dbReference type="AlphaFoldDB" id="A0A8H7B2M3"/>
<evidence type="ECO:0000313" key="1">
    <source>
        <dbReference type="EMBL" id="KAF7673820.1"/>
    </source>
</evidence>